<dbReference type="EMBL" id="MU277189">
    <property type="protein sequence ID" value="KAI0067580.1"/>
    <property type="molecule type" value="Genomic_DNA"/>
</dbReference>
<evidence type="ECO:0000313" key="2">
    <source>
        <dbReference type="Proteomes" id="UP000814140"/>
    </source>
</evidence>
<sequence length="578" mass="64726">MAAVVSPPIASFRTPSSATEFWSTAARDRLASIRGNAFVRDQYTAARLQRSLQEELMAIQSVVCTVSAELNSLSPISRLPPETMSHILSYVAAIDRPDLELKPEKFALAHRQRLGWIKATHVCRRWRHIALNFTDLWRRVILVFGAEWAEEMVARAKSAPLCFTLDHRWRTVRESTGPVISDHLQRTQSVSVLHGGSSSAGYWLRYLAKCLFHKPAPFLESVEFGDPDERVHWDMESNFFNDSAPRLRSVVLRGCTSFAWHSPILRHLTSLTIEDCTQRLSFDDFVTLLQQMKAIKVLVLKHCLPNVEDTSSSSPSAVVDLTQLTDFTLNGVLSIVVRLLTHLRIAGTTRLSITSHSGQNFDYPMFVTVLQGTGFLDKGLPFTHVQHPTVSYGACLYAWRAPHASASSSPHDPADLMLHFSSGGNRIVERTAVALLKAIHPRAIPGQDLVHLEVRSYRDGWTAQTWLDLFGHSPNMRRVEIAGRPIATAFVTALSHRSGDAETGCQSFFMPSLTSLELTFSIYPSIPADCEFYERLLAAMESRKQDGVVLSQISAAWSDFPEARLARLREFVPLVEHL</sequence>
<proteinExistence type="predicted"/>
<reference evidence="1" key="2">
    <citation type="journal article" date="2022" name="New Phytol.">
        <title>Evolutionary transition to the ectomycorrhizal habit in the genomes of a hyperdiverse lineage of mushroom-forming fungi.</title>
        <authorList>
            <person name="Looney B."/>
            <person name="Miyauchi S."/>
            <person name="Morin E."/>
            <person name="Drula E."/>
            <person name="Courty P.E."/>
            <person name="Kohler A."/>
            <person name="Kuo A."/>
            <person name="LaButti K."/>
            <person name="Pangilinan J."/>
            <person name="Lipzen A."/>
            <person name="Riley R."/>
            <person name="Andreopoulos W."/>
            <person name="He G."/>
            <person name="Johnson J."/>
            <person name="Nolan M."/>
            <person name="Tritt A."/>
            <person name="Barry K.W."/>
            <person name="Grigoriev I.V."/>
            <person name="Nagy L.G."/>
            <person name="Hibbett D."/>
            <person name="Henrissat B."/>
            <person name="Matheny P.B."/>
            <person name="Labbe J."/>
            <person name="Martin F.M."/>
        </authorList>
    </citation>
    <scope>NUCLEOTIDE SEQUENCE</scope>
    <source>
        <strain evidence="1">HHB10654</strain>
    </source>
</reference>
<evidence type="ECO:0000313" key="1">
    <source>
        <dbReference type="EMBL" id="KAI0067580.1"/>
    </source>
</evidence>
<protein>
    <submittedName>
        <fullName evidence="1">Uncharacterized protein</fullName>
    </submittedName>
</protein>
<reference evidence="1" key="1">
    <citation type="submission" date="2021-03" db="EMBL/GenBank/DDBJ databases">
        <authorList>
            <consortium name="DOE Joint Genome Institute"/>
            <person name="Ahrendt S."/>
            <person name="Looney B.P."/>
            <person name="Miyauchi S."/>
            <person name="Morin E."/>
            <person name="Drula E."/>
            <person name="Courty P.E."/>
            <person name="Chicoki N."/>
            <person name="Fauchery L."/>
            <person name="Kohler A."/>
            <person name="Kuo A."/>
            <person name="Labutti K."/>
            <person name="Pangilinan J."/>
            <person name="Lipzen A."/>
            <person name="Riley R."/>
            <person name="Andreopoulos W."/>
            <person name="He G."/>
            <person name="Johnson J."/>
            <person name="Barry K.W."/>
            <person name="Grigoriev I.V."/>
            <person name="Nagy L."/>
            <person name="Hibbett D."/>
            <person name="Henrissat B."/>
            <person name="Matheny P.B."/>
            <person name="Labbe J."/>
            <person name="Martin F."/>
        </authorList>
    </citation>
    <scope>NUCLEOTIDE SEQUENCE</scope>
    <source>
        <strain evidence="1">HHB10654</strain>
    </source>
</reference>
<keyword evidence="2" id="KW-1185">Reference proteome</keyword>
<dbReference type="Proteomes" id="UP000814140">
    <property type="component" value="Unassembled WGS sequence"/>
</dbReference>
<comment type="caution">
    <text evidence="1">The sequence shown here is derived from an EMBL/GenBank/DDBJ whole genome shotgun (WGS) entry which is preliminary data.</text>
</comment>
<accession>A0ACB8TGR2</accession>
<gene>
    <name evidence="1" type="ORF">BV25DRAFT_1911482</name>
</gene>
<organism evidence="1 2">
    <name type="scientific">Artomyces pyxidatus</name>
    <dbReference type="NCBI Taxonomy" id="48021"/>
    <lineage>
        <taxon>Eukaryota</taxon>
        <taxon>Fungi</taxon>
        <taxon>Dikarya</taxon>
        <taxon>Basidiomycota</taxon>
        <taxon>Agaricomycotina</taxon>
        <taxon>Agaricomycetes</taxon>
        <taxon>Russulales</taxon>
        <taxon>Auriscalpiaceae</taxon>
        <taxon>Artomyces</taxon>
    </lineage>
</organism>
<name>A0ACB8TGR2_9AGAM</name>